<dbReference type="CDD" id="cd06261">
    <property type="entry name" value="TM_PBP2"/>
    <property type="match status" value="1"/>
</dbReference>
<gene>
    <name evidence="9" type="ORF">C8P66_107178</name>
</gene>
<evidence type="ECO:0000256" key="2">
    <source>
        <dbReference type="ARBA" id="ARBA00022448"/>
    </source>
</evidence>
<feature type="transmembrane region" description="Helical" evidence="7">
    <location>
        <begin position="285"/>
        <end position="310"/>
    </location>
</feature>
<dbReference type="GO" id="GO:0055085">
    <property type="term" value="P:transmembrane transport"/>
    <property type="evidence" value="ECO:0007669"/>
    <property type="project" value="InterPro"/>
</dbReference>
<dbReference type="PANTHER" id="PTHR43163">
    <property type="entry name" value="DIPEPTIDE TRANSPORT SYSTEM PERMEASE PROTEIN DPPB-RELATED"/>
    <property type="match status" value="1"/>
</dbReference>
<keyword evidence="2 7" id="KW-0813">Transport</keyword>
<evidence type="ECO:0000256" key="1">
    <source>
        <dbReference type="ARBA" id="ARBA00004651"/>
    </source>
</evidence>
<keyword evidence="10" id="KW-1185">Reference proteome</keyword>
<dbReference type="PROSITE" id="PS50928">
    <property type="entry name" value="ABC_TM1"/>
    <property type="match status" value="1"/>
</dbReference>
<feature type="domain" description="ABC transmembrane type-1" evidence="8">
    <location>
        <begin position="98"/>
        <end position="307"/>
    </location>
</feature>
<organism evidence="9 10">
    <name type="scientific">Humitalea rosea</name>
    <dbReference type="NCBI Taxonomy" id="990373"/>
    <lineage>
        <taxon>Bacteria</taxon>
        <taxon>Pseudomonadati</taxon>
        <taxon>Pseudomonadota</taxon>
        <taxon>Alphaproteobacteria</taxon>
        <taxon>Acetobacterales</taxon>
        <taxon>Roseomonadaceae</taxon>
        <taxon>Humitalea</taxon>
    </lineage>
</organism>
<evidence type="ECO:0000256" key="7">
    <source>
        <dbReference type="RuleBase" id="RU363032"/>
    </source>
</evidence>
<evidence type="ECO:0000256" key="4">
    <source>
        <dbReference type="ARBA" id="ARBA00022692"/>
    </source>
</evidence>
<dbReference type="AlphaFoldDB" id="A0A2W7J5W4"/>
<dbReference type="Gene3D" id="1.10.3720.10">
    <property type="entry name" value="MetI-like"/>
    <property type="match status" value="1"/>
</dbReference>
<comment type="caution">
    <text evidence="9">The sequence shown here is derived from an EMBL/GenBank/DDBJ whole genome shotgun (WGS) entry which is preliminary data.</text>
</comment>
<feature type="transmembrane region" description="Helical" evidence="7">
    <location>
        <begin position="9"/>
        <end position="30"/>
    </location>
</feature>
<accession>A0A2W7J5W4</accession>
<feature type="transmembrane region" description="Helical" evidence="7">
    <location>
        <begin position="104"/>
        <end position="125"/>
    </location>
</feature>
<dbReference type="RefSeq" id="WP_245903321.1">
    <property type="nucleotide sequence ID" value="NZ_QKYU01000007.1"/>
</dbReference>
<dbReference type="InterPro" id="IPR045621">
    <property type="entry name" value="BPD_transp_1_N"/>
</dbReference>
<proteinExistence type="inferred from homology"/>
<dbReference type="Proteomes" id="UP000249688">
    <property type="component" value="Unassembled WGS sequence"/>
</dbReference>
<keyword evidence="4 7" id="KW-0812">Transmembrane</keyword>
<dbReference type="EMBL" id="QKYU01000007">
    <property type="protein sequence ID" value="PZW47140.1"/>
    <property type="molecule type" value="Genomic_DNA"/>
</dbReference>
<dbReference type="InterPro" id="IPR000515">
    <property type="entry name" value="MetI-like"/>
</dbReference>
<evidence type="ECO:0000256" key="6">
    <source>
        <dbReference type="ARBA" id="ARBA00023136"/>
    </source>
</evidence>
<dbReference type="Pfam" id="PF00528">
    <property type="entry name" value="BPD_transp_1"/>
    <property type="match status" value="1"/>
</dbReference>
<feature type="transmembrane region" description="Helical" evidence="7">
    <location>
        <begin position="180"/>
        <end position="200"/>
    </location>
</feature>
<reference evidence="9 10" key="1">
    <citation type="submission" date="2018-06" db="EMBL/GenBank/DDBJ databases">
        <title>Genomic Encyclopedia of Archaeal and Bacterial Type Strains, Phase II (KMG-II): from individual species to whole genera.</title>
        <authorList>
            <person name="Goeker M."/>
        </authorList>
    </citation>
    <scope>NUCLEOTIDE SEQUENCE [LARGE SCALE GENOMIC DNA]</scope>
    <source>
        <strain evidence="9 10">DSM 24525</strain>
    </source>
</reference>
<keyword evidence="6 7" id="KW-0472">Membrane</keyword>
<dbReference type="InterPro" id="IPR035906">
    <property type="entry name" value="MetI-like_sf"/>
</dbReference>
<keyword evidence="3" id="KW-1003">Cell membrane</keyword>
<comment type="similarity">
    <text evidence="7">Belongs to the binding-protein-dependent transport system permease family.</text>
</comment>
<protein>
    <submittedName>
        <fullName evidence="9">Peptide/nickel transport system permease protein</fullName>
    </submittedName>
</protein>
<dbReference type="SUPFAM" id="SSF161098">
    <property type="entry name" value="MetI-like"/>
    <property type="match status" value="1"/>
</dbReference>
<feature type="transmembrane region" description="Helical" evidence="7">
    <location>
        <begin position="137"/>
        <end position="160"/>
    </location>
</feature>
<comment type="subcellular location">
    <subcellularLocation>
        <location evidence="1 7">Cell membrane</location>
        <topology evidence="1 7">Multi-pass membrane protein</topology>
    </subcellularLocation>
</comment>
<keyword evidence="5 7" id="KW-1133">Transmembrane helix</keyword>
<evidence type="ECO:0000313" key="10">
    <source>
        <dbReference type="Proteomes" id="UP000249688"/>
    </source>
</evidence>
<dbReference type="Pfam" id="PF19300">
    <property type="entry name" value="BPD_transp_1_N"/>
    <property type="match status" value="1"/>
</dbReference>
<evidence type="ECO:0000313" key="9">
    <source>
        <dbReference type="EMBL" id="PZW47140.1"/>
    </source>
</evidence>
<feature type="transmembrane region" description="Helical" evidence="7">
    <location>
        <begin position="238"/>
        <end position="265"/>
    </location>
</feature>
<dbReference type="PANTHER" id="PTHR43163:SF6">
    <property type="entry name" value="DIPEPTIDE TRANSPORT SYSTEM PERMEASE PROTEIN DPPB-RELATED"/>
    <property type="match status" value="1"/>
</dbReference>
<name>A0A2W7J5W4_9PROT</name>
<dbReference type="GO" id="GO:0005886">
    <property type="term" value="C:plasma membrane"/>
    <property type="evidence" value="ECO:0007669"/>
    <property type="project" value="UniProtKB-SubCell"/>
</dbReference>
<evidence type="ECO:0000256" key="5">
    <source>
        <dbReference type="ARBA" id="ARBA00022989"/>
    </source>
</evidence>
<evidence type="ECO:0000259" key="8">
    <source>
        <dbReference type="PROSITE" id="PS50928"/>
    </source>
</evidence>
<sequence length="317" mass="33874">MLAYAARRLLVSLALVWVVATLVFMVIHIIPGDPAELLLAQGGVAPDPWLVTDLREKLGLDQPLMTQYWTYLGGLAQGNFGYSLLDDHSVADEIALRLPRTLELVGAAALIALLFGLPLGVLAALRAGEALDRLLSSLAALALSVPVFVVGTLIILVLAQNLRLVPAGGYIAFATDPLRHLGLLLMPAITIAVGLGAVVLRVTRGSVLEVLERDHVRAAQARGVSVAAIIRRHVVRNALTPVVTVVALHLGALLGGTVLVEFVFNWPGVSGYLVRSVESRDYPEVMGIVLVISSIFVLLNFLVDLLYAVIDPRVRHG</sequence>
<evidence type="ECO:0000256" key="3">
    <source>
        <dbReference type="ARBA" id="ARBA00022475"/>
    </source>
</evidence>